<keyword evidence="3" id="KW-0679">Respiratory chain</keyword>
<sequence>MATQPSLTIPLPAAPGVRPTPKGANDNEDVIAMQPTWQRYTSALPPDAQAIIEPDPYADHPGRARRGRWRMRFRERFAPLPDPLTGWTGAGDPLSSLMLEFATREAAEAYCRGRGLSFITHDKPRRRPVQPALQAFQLSAMAPLCCSPTGPHARCCGNYPVLADPGAIQGKGTAADPHHQPGLS</sequence>
<accession>A0A031JPH4</accession>
<evidence type="ECO:0000313" key="8">
    <source>
        <dbReference type="EMBL" id="EZP77070.1"/>
    </source>
</evidence>
<evidence type="ECO:0000256" key="4">
    <source>
        <dbReference type="ARBA" id="ARBA00022946"/>
    </source>
</evidence>
<comment type="subcellular location">
    <subcellularLocation>
        <location evidence="1">Membrane</location>
    </subcellularLocation>
</comment>
<keyword evidence="5" id="KW-0249">Electron transport</keyword>
<feature type="region of interest" description="Disordered" evidence="7">
    <location>
        <begin position="1"/>
        <end position="26"/>
    </location>
</feature>
<dbReference type="InterPro" id="IPR038532">
    <property type="entry name" value="NDUFS4-like_sf"/>
</dbReference>
<gene>
    <name evidence="8" type="ORF">BV97_04395</name>
</gene>
<evidence type="ECO:0000256" key="2">
    <source>
        <dbReference type="ARBA" id="ARBA00022448"/>
    </source>
</evidence>
<evidence type="ECO:0000313" key="9">
    <source>
        <dbReference type="Proteomes" id="UP000024329"/>
    </source>
</evidence>
<dbReference type="Pfam" id="PF04800">
    <property type="entry name" value="NDUS4"/>
    <property type="match status" value="1"/>
</dbReference>
<keyword evidence="4" id="KW-0809">Transit peptide</keyword>
<dbReference type="Proteomes" id="UP000024329">
    <property type="component" value="Unassembled WGS sequence"/>
</dbReference>
<reference evidence="8 9" key="1">
    <citation type="submission" date="2014-03" db="EMBL/GenBank/DDBJ databases">
        <title>Whole genome sequence of Novosphingobium resinovorum KF1.</title>
        <authorList>
            <person name="Gan H.M."/>
            <person name="Gan H.Y."/>
            <person name="Chew T.H."/>
            <person name="Savka M.A."/>
        </authorList>
    </citation>
    <scope>NUCLEOTIDE SEQUENCE [LARGE SCALE GENOMIC DNA]</scope>
    <source>
        <strain evidence="8 9">KF1</strain>
    </source>
</reference>
<dbReference type="InterPro" id="IPR006885">
    <property type="entry name" value="NADH_UbQ_FeS_4_mit-like"/>
</dbReference>
<dbReference type="AlphaFoldDB" id="A0A031JPH4"/>
<proteinExistence type="predicted"/>
<dbReference type="GO" id="GO:0022900">
    <property type="term" value="P:electron transport chain"/>
    <property type="evidence" value="ECO:0007669"/>
    <property type="project" value="InterPro"/>
</dbReference>
<evidence type="ECO:0000256" key="7">
    <source>
        <dbReference type="SAM" id="MobiDB-lite"/>
    </source>
</evidence>
<protein>
    <recommendedName>
        <fullName evidence="10">ETC complex I subunit</fullName>
    </recommendedName>
</protein>
<name>A0A031JPH4_9SPHN</name>
<evidence type="ECO:0008006" key="10">
    <source>
        <dbReference type="Google" id="ProtNLM"/>
    </source>
</evidence>
<dbReference type="GO" id="GO:0016020">
    <property type="term" value="C:membrane"/>
    <property type="evidence" value="ECO:0007669"/>
    <property type="project" value="UniProtKB-SubCell"/>
</dbReference>
<evidence type="ECO:0000256" key="5">
    <source>
        <dbReference type="ARBA" id="ARBA00022982"/>
    </source>
</evidence>
<evidence type="ECO:0000256" key="1">
    <source>
        <dbReference type="ARBA" id="ARBA00004370"/>
    </source>
</evidence>
<evidence type="ECO:0000256" key="3">
    <source>
        <dbReference type="ARBA" id="ARBA00022660"/>
    </source>
</evidence>
<keyword evidence="6" id="KW-0472">Membrane</keyword>
<dbReference type="EMBL" id="JFYZ01000034">
    <property type="protein sequence ID" value="EZP77070.1"/>
    <property type="molecule type" value="Genomic_DNA"/>
</dbReference>
<comment type="caution">
    <text evidence="8">The sequence shown here is derived from an EMBL/GenBank/DDBJ whole genome shotgun (WGS) entry which is preliminary data.</text>
</comment>
<dbReference type="Gene3D" id="3.30.160.190">
    <property type="entry name" value="atu1810 like domain"/>
    <property type="match status" value="1"/>
</dbReference>
<evidence type="ECO:0000256" key="6">
    <source>
        <dbReference type="ARBA" id="ARBA00023136"/>
    </source>
</evidence>
<organism evidence="8 9">
    <name type="scientific">Novosphingobium resinovorum</name>
    <dbReference type="NCBI Taxonomy" id="158500"/>
    <lineage>
        <taxon>Bacteria</taxon>
        <taxon>Pseudomonadati</taxon>
        <taxon>Pseudomonadota</taxon>
        <taxon>Alphaproteobacteria</taxon>
        <taxon>Sphingomonadales</taxon>
        <taxon>Sphingomonadaceae</taxon>
        <taxon>Novosphingobium</taxon>
    </lineage>
</organism>
<keyword evidence="2" id="KW-0813">Transport</keyword>
<dbReference type="eggNOG" id="ENOG50333TQ">
    <property type="taxonomic scope" value="Bacteria"/>
</dbReference>